<reference evidence="1" key="1">
    <citation type="journal article" date="2014" name="Front. Microbiol.">
        <title>High frequency of phylogenetically diverse reductive dehalogenase-homologous genes in deep subseafloor sedimentary metagenomes.</title>
        <authorList>
            <person name="Kawai M."/>
            <person name="Futagami T."/>
            <person name="Toyoda A."/>
            <person name="Takaki Y."/>
            <person name="Nishi S."/>
            <person name="Hori S."/>
            <person name="Arai W."/>
            <person name="Tsubouchi T."/>
            <person name="Morono Y."/>
            <person name="Uchiyama I."/>
            <person name="Ito T."/>
            <person name="Fujiyama A."/>
            <person name="Inagaki F."/>
            <person name="Takami H."/>
        </authorList>
    </citation>
    <scope>NUCLEOTIDE SEQUENCE</scope>
    <source>
        <strain evidence="1">Expedition CK06-06</strain>
    </source>
</reference>
<evidence type="ECO:0000313" key="1">
    <source>
        <dbReference type="EMBL" id="GAG75998.1"/>
    </source>
</evidence>
<accession>X1AUT0</accession>
<proteinExistence type="predicted"/>
<name>X1AUT0_9ZZZZ</name>
<sequence>MMDELETDETCDKCKKPISILVTDFEQIMKDGDLILCPDCETKMLDEQIEAERPPKRCFEYKLISIIDAPFESMGLDGWELVSVDNDIAYFKRENYEKT</sequence>
<organism evidence="1">
    <name type="scientific">marine sediment metagenome</name>
    <dbReference type="NCBI Taxonomy" id="412755"/>
    <lineage>
        <taxon>unclassified sequences</taxon>
        <taxon>metagenomes</taxon>
        <taxon>ecological metagenomes</taxon>
    </lineage>
</organism>
<dbReference type="EMBL" id="BART01015942">
    <property type="protein sequence ID" value="GAG75998.1"/>
    <property type="molecule type" value="Genomic_DNA"/>
</dbReference>
<dbReference type="AlphaFoldDB" id="X1AUT0"/>
<gene>
    <name evidence="1" type="ORF">S01H4_30818</name>
</gene>
<comment type="caution">
    <text evidence="1">The sequence shown here is derived from an EMBL/GenBank/DDBJ whole genome shotgun (WGS) entry which is preliminary data.</text>
</comment>
<protein>
    <submittedName>
        <fullName evidence="1">Uncharacterized protein</fullName>
    </submittedName>
</protein>